<evidence type="ECO:0000256" key="3">
    <source>
        <dbReference type="ARBA" id="ARBA00022448"/>
    </source>
</evidence>
<dbReference type="InterPro" id="IPR040122">
    <property type="entry name" value="Importin_beta"/>
</dbReference>
<proteinExistence type="predicted"/>
<evidence type="ECO:0000256" key="1">
    <source>
        <dbReference type="ARBA" id="ARBA00004123"/>
    </source>
</evidence>
<keyword evidence="6" id="KW-0653">Protein transport</keyword>
<dbReference type="Gene3D" id="1.25.10.10">
    <property type="entry name" value="Leucine-rich Repeat Variant"/>
    <property type="match status" value="1"/>
</dbReference>
<dbReference type="InterPro" id="IPR016024">
    <property type="entry name" value="ARM-type_fold"/>
</dbReference>
<dbReference type="InterPro" id="IPR001494">
    <property type="entry name" value="Importin-beta_N"/>
</dbReference>
<accession>A0AB40A5U2</accession>
<dbReference type="Pfam" id="PF03810">
    <property type="entry name" value="IBN_N"/>
    <property type="match status" value="1"/>
</dbReference>
<evidence type="ECO:0000259" key="8">
    <source>
        <dbReference type="PROSITE" id="PS50166"/>
    </source>
</evidence>
<dbReference type="InterPro" id="IPR057672">
    <property type="entry name" value="TPR_IPO4/5"/>
</dbReference>
<reference evidence="10" key="1">
    <citation type="submission" date="2025-08" db="UniProtKB">
        <authorList>
            <consortium name="RefSeq"/>
        </authorList>
    </citation>
    <scope>IDENTIFICATION</scope>
</reference>
<evidence type="ECO:0000256" key="5">
    <source>
        <dbReference type="ARBA" id="ARBA00022737"/>
    </source>
</evidence>
<dbReference type="Pfam" id="PF25780">
    <property type="entry name" value="TPR_IPO5"/>
    <property type="match status" value="1"/>
</dbReference>
<keyword evidence="7" id="KW-0539">Nucleus</keyword>
<dbReference type="PANTHER" id="PTHR10527">
    <property type="entry name" value="IMPORTIN BETA"/>
    <property type="match status" value="1"/>
</dbReference>
<evidence type="ECO:0000256" key="7">
    <source>
        <dbReference type="ARBA" id="ARBA00023242"/>
    </source>
</evidence>
<dbReference type="AlphaFoldDB" id="A0AB40A5U2"/>
<evidence type="ECO:0000313" key="10">
    <source>
        <dbReference type="RefSeq" id="XP_036672052.3"/>
    </source>
</evidence>
<evidence type="ECO:0000256" key="2">
    <source>
        <dbReference type="ARBA" id="ARBA00004496"/>
    </source>
</evidence>
<dbReference type="SUPFAM" id="SSF48371">
    <property type="entry name" value="ARM repeat"/>
    <property type="match status" value="2"/>
</dbReference>
<dbReference type="GO" id="GO:0005737">
    <property type="term" value="C:cytoplasm"/>
    <property type="evidence" value="ECO:0007669"/>
    <property type="project" value="UniProtKB-SubCell"/>
</dbReference>
<evidence type="ECO:0000313" key="9">
    <source>
        <dbReference type="Proteomes" id="UP001652628"/>
    </source>
</evidence>
<dbReference type="GO" id="GO:0006606">
    <property type="term" value="P:protein import into nucleus"/>
    <property type="evidence" value="ECO:0007669"/>
    <property type="project" value="InterPro"/>
</dbReference>
<protein>
    <submittedName>
        <fullName evidence="10">Importin-4 isoform X1</fullName>
    </submittedName>
</protein>
<dbReference type="Proteomes" id="UP001652628">
    <property type="component" value="Chromosome 3"/>
</dbReference>
<dbReference type="PROSITE" id="PS50166">
    <property type="entry name" value="IMPORTIN_B_NT"/>
    <property type="match status" value="1"/>
</dbReference>
<keyword evidence="5" id="KW-0677">Repeat</keyword>
<evidence type="ECO:0000256" key="6">
    <source>
        <dbReference type="ARBA" id="ARBA00022927"/>
    </source>
</evidence>
<comment type="subcellular location">
    <subcellularLocation>
        <location evidence="2">Cytoplasm</location>
    </subcellularLocation>
    <subcellularLocation>
        <location evidence="1">Nucleus</location>
    </subcellularLocation>
</comment>
<gene>
    <name evidence="10" type="primary">LOC108005619</name>
</gene>
<organism evidence="9 10">
    <name type="scientific">Drosophila suzukii</name>
    <name type="common">Spotted-wing drosophila fruit fly</name>
    <dbReference type="NCBI Taxonomy" id="28584"/>
    <lineage>
        <taxon>Eukaryota</taxon>
        <taxon>Metazoa</taxon>
        <taxon>Ecdysozoa</taxon>
        <taxon>Arthropoda</taxon>
        <taxon>Hexapoda</taxon>
        <taxon>Insecta</taxon>
        <taxon>Pterygota</taxon>
        <taxon>Neoptera</taxon>
        <taxon>Endopterygota</taxon>
        <taxon>Diptera</taxon>
        <taxon>Brachycera</taxon>
        <taxon>Muscomorpha</taxon>
        <taxon>Ephydroidea</taxon>
        <taxon>Drosophilidae</taxon>
        <taxon>Drosophila</taxon>
        <taxon>Sophophora</taxon>
    </lineage>
</organism>
<dbReference type="InterPro" id="IPR011989">
    <property type="entry name" value="ARM-like"/>
</dbReference>
<keyword evidence="3" id="KW-0813">Transport</keyword>
<dbReference type="RefSeq" id="XP_036672052.3">
    <property type="nucleotide sequence ID" value="XM_036816157.3"/>
</dbReference>
<feature type="domain" description="Importin N-terminal" evidence="8">
    <location>
        <begin position="23"/>
        <end position="91"/>
    </location>
</feature>
<evidence type="ECO:0000256" key="4">
    <source>
        <dbReference type="ARBA" id="ARBA00022490"/>
    </source>
</evidence>
<dbReference type="GeneID" id="108005619"/>
<sequence length="1089" mass="121548">MEAAMLELINGLLATDTERIRQSTDQLMKAYENPDTLLCLTQIVTSNHETQVRQFAAVLLRKRLNKLRHWQMVPAEHQAAIKSTMLQVLITEKERSVKNAVAQLIGALVRHEAEKGDSWMTELLKFVYERCSSSDPKESELGATIFSTLTDSAPDQFALHMEAIFQLFAGVLVAAEASGDLATPTVYEMLVGTCYLLPFISGHSAAEQTVVKAMPLILKALHAFAQKGDEQKFTGAFDIVDSMAEYVPHLLNTNVKPLLEFSLVIAGDKQLEDSIRCQVIAFIGVLGRIKKKPILKQKLLEPILSVLFEVMCQHDCEDGDDDYFTEESEGKPASAAAETLDLMALNMSPERFIPPMLQLLEPALQNPNPAYRRSSFMCMGVIAEGCSEAIVNKYLEVMLNIIKAGIADSVLLVRASAFFALGQFAEHLQPEISKFAPQILPVLFAYLSQLILDLQVGEPDRKHLDRMFYALTTFCENLEDELVPHLPTLMDRLFKILEPQHPIRVREKAVEAIGSVSDAAKAHMMPYFPTIMNILQPFLVKDCPEEVQGLRIEAIETLAALSRDVGKEYFMPLADDTMNFCLLMLADGPDDPDVRRAIYRLIGSLSTVVNESMATVFPKIMDRVMESVISSEDMMPYVSDKAEMDPVLDTANVEIDLENTDDEDDSEDILAYQTENDYVAEKEEAIYALKEFAENTGSAFVPYLQPAFENVYKVIDHPQDEIRKASITAICGFMLALDKMGDADGLARASGIVIPKLALLLRSDDEVSVAIHLLEQLSDLMRKAKVPVITNQEHVDLICGAIKDAFANKLACQFNEQSGGGDEEDAEDSESDEMLIETAFNLVPTLKNSVQPEAFSMFFGRIYQFFVQKLAKAKKEDMAEHRAFIYGALADCFSALGGCTAMYFDALYPLFVAGTKDSDAKTRQNCYFGLGEMVFHAEQKSFESYPAILQALSEAISRESDPPALDNICGAVARLICTNHEAVPLGQVLPVFLNHLPLKEDFEENDMVQKAFRVLYMNDLPSIEPHLEQMLIITIDSVYNKQVASEEASESAVNFMKEIRTHYPDTFNKVANTNPEVFNYVQALQIYWN</sequence>
<name>A0AB40A5U2_DROSZ</name>
<dbReference type="SMART" id="SM00913">
    <property type="entry name" value="IBN_N"/>
    <property type="match status" value="1"/>
</dbReference>
<keyword evidence="4" id="KW-0963">Cytoplasm</keyword>
<keyword evidence="9" id="KW-1185">Reference proteome</keyword>
<dbReference type="GO" id="GO:0031267">
    <property type="term" value="F:small GTPase binding"/>
    <property type="evidence" value="ECO:0007669"/>
    <property type="project" value="InterPro"/>
</dbReference>